<dbReference type="SMART" id="SM00666">
    <property type="entry name" value="PB1"/>
    <property type="match status" value="1"/>
</dbReference>
<feature type="region of interest" description="Disordered" evidence="1">
    <location>
        <begin position="85"/>
        <end position="108"/>
    </location>
</feature>
<dbReference type="CDD" id="cd05992">
    <property type="entry name" value="PB1"/>
    <property type="match status" value="1"/>
</dbReference>
<dbReference type="EMBL" id="CAJVPV010056526">
    <property type="protein sequence ID" value="CAG8785793.1"/>
    <property type="molecule type" value="Genomic_DNA"/>
</dbReference>
<feature type="compositionally biased region" description="Polar residues" evidence="1">
    <location>
        <begin position="93"/>
        <end position="102"/>
    </location>
</feature>
<dbReference type="Proteomes" id="UP000789342">
    <property type="component" value="Unassembled WGS sequence"/>
</dbReference>
<feature type="non-terminal residue" evidence="3">
    <location>
        <position position="108"/>
    </location>
</feature>
<evidence type="ECO:0000256" key="1">
    <source>
        <dbReference type="SAM" id="MobiDB-lite"/>
    </source>
</evidence>
<protein>
    <submittedName>
        <fullName evidence="3">1823_t:CDS:1</fullName>
    </submittedName>
</protein>
<comment type="caution">
    <text evidence="3">The sequence shown here is derived from an EMBL/GenBank/DDBJ whole genome shotgun (WGS) entry which is preliminary data.</text>
</comment>
<dbReference type="InterPro" id="IPR000270">
    <property type="entry name" value="PB1_dom"/>
</dbReference>
<accession>A0A9N9JM90</accession>
<dbReference type="PROSITE" id="PS51745">
    <property type="entry name" value="PB1"/>
    <property type="match status" value="1"/>
</dbReference>
<reference evidence="3" key="1">
    <citation type="submission" date="2021-06" db="EMBL/GenBank/DDBJ databases">
        <authorList>
            <person name="Kallberg Y."/>
            <person name="Tangrot J."/>
            <person name="Rosling A."/>
        </authorList>
    </citation>
    <scope>NUCLEOTIDE SEQUENCE</scope>
    <source>
        <strain evidence="3">CL551</strain>
    </source>
</reference>
<dbReference type="InterPro" id="IPR053793">
    <property type="entry name" value="PB1-like"/>
</dbReference>
<keyword evidence="4" id="KW-1185">Reference proteome</keyword>
<organism evidence="3 4">
    <name type="scientific">Acaulospora morrowiae</name>
    <dbReference type="NCBI Taxonomy" id="94023"/>
    <lineage>
        <taxon>Eukaryota</taxon>
        <taxon>Fungi</taxon>
        <taxon>Fungi incertae sedis</taxon>
        <taxon>Mucoromycota</taxon>
        <taxon>Glomeromycotina</taxon>
        <taxon>Glomeromycetes</taxon>
        <taxon>Diversisporales</taxon>
        <taxon>Acaulosporaceae</taxon>
        <taxon>Acaulospora</taxon>
    </lineage>
</organism>
<evidence type="ECO:0000313" key="4">
    <source>
        <dbReference type="Proteomes" id="UP000789342"/>
    </source>
</evidence>
<dbReference type="AlphaFoldDB" id="A0A9N9JM90"/>
<evidence type="ECO:0000259" key="2">
    <source>
        <dbReference type="PROSITE" id="PS51745"/>
    </source>
</evidence>
<name>A0A9N9JM90_9GLOM</name>
<dbReference type="SUPFAM" id="SSF54277">
    <property type="entry name" value="CAD &amp; PB1 domains"/>
    <property type="match status" value="1"/>
</dbReference>
<evidence type="ECO:0000313" key="3">
    <source>
        <dbReference type="EMBL" id="CAG8785793.1"/>
    </source>
</evidence>
<gene>
    <name evidence="3" type="ORF">AMORRO_LOCUS17714</name>
</gene>
<sequence length="108" mass="12286">MSTASLKITHLTSVHKLIVPLTIKWADLEEQIRNIFSIPSDTPFLLRYRDEDGDLITLNSDLEFEQVLCTGARVKFLLTLPQDEVDQPDTDWDMSSTSSFDTISEEPV</sequence>
<dbReference type="Pfam" id="PF00564">
    <property type="entry name" value="PB1"/>
    <property type="match status" value="1"/>
</dbReference>
<dbReference type="Gene3D" id="3.10.20.90">
    <property type="entry name" value="Phosphatidylinositol 3-kinase Catalytic Subunit, Chain A, domain 1"/>
    <property type="match status" value="1"/>
</dbReference>
<proteinExistence type="predicted"/>
<feature type="domain" description="PB1" evidence="2">
    <location>
        <begin position="3"/>
        <end position="82"/>
    </location>
</feature>
<dbReference type="OrthoDB" id="2400177at2759"/>